<dbReference type="InterPro" id="IPR001283">
    <property type="entry name" value="CRISP-related"/>
</dbReference>
<dbReference type="SMART" id="SM00198">
    <property type="entry name" value="SCP"/>
    <property type="match status" value="1"/>
</dbReference>
<keyword evidence="5" id="KW-0445">Lipid transport</keyword>
<dbReference type="SUPFAM" id="SSF55797">
    <property type="entry name" value="PR-1-like"/>
    <property type="match status" value="1"/>
</dbReference>
<dbReference type="Gene3D" id="3.40.33.10">
    <property type="entry name" value="CAP"/>
    <property type="match status" value="1"/>
</dbReference>
<gene>
    <name evidence="8" type="ORF">HG537_0A07480</name>
</gene>
<evidence type="ECO:0000256" key="6">
    <source>
        <dbReference type="SAM" id="SignalP"/>
    </source>
</evidence>
<comment type="similarity">
    <text evidence="2">Belongs to the CRISP family.</text>
</comment>
<dbReference type="Pfam" id="PF00188">
    <property type="entry name" value="CAP"/>
    <property type="match status" value="1"/>
</dbReference>
<keyword evidence="5" id="KW-0813">Transport</keyword>
<sequence length="261" mass="27313">MKVAQLSLLAAAAATVNGAVVTVTQHVTQGIPATVQGIVYVENGQTHTSYTSLGGVATEAAEQVQSTSVEAVVQVAQATSVSTSLSTKDTTTVSPVTTSTTDAITTTSSTTSSSTPSSSSLPDFASTILNAHNSKRSLHQNTPSLSWSNELATYAQNYADKYDCSGTLTHSGGPYGENLALGYDVTGSVDAWYNEIKSYDYNNPSFSSSTGHFTQVVWKSTTQVGCGIKQCNNAWGSYIICSYNPAGNMIGDFANNVEPLK</sequence>
<dbReference type="GO" id="GO:0015918">
    <property type="term" value="P:sterol transport"/>
    <property type="evidence" value="ECO:0007669"/>
    <property type="project" value="UniProtKB-ARBA"/>
</dbReference>
<reference evidence="8 9" key="1">
    <citation type="submission" date="2020-06" db="EMBL/GenBank/DDBJ databases">
        <title>The yeast mating-type switching endonuclease HO is a domesticated member of an unorthodox homing genetic element family.</title>
        <authorList>
            <person name="Coughlan A.Y."/>
            <person name="Lombardi L."/>
            <person name="Braun-Galleani S."/>
            <person name="Martos A.R."/>
            <person name="Galeote V."/>
            <person name="Bigey F."/>
            <person name="Dequin S."/>
            <person name="Byrne K.P."/>
            <person name="Wolfe K.H."/>
        </authorList>
    </citation>
    <scope>NUCLEOTIDE SEQUENCE [LARGE SCALE GENOMIC DNA]</scope>
    <source>
        <strain evidence="8 9">CBS2947</strain>
    </source>
</reference>
<dbReference type="PROSITE" id="PS01010">
    <property type="entry name" value="CRISP_2"/>
    <property type="match status" value="1"/>
</dbReference>
<proteinExistence type="inferred from homology"/>
<dbReference type="AlphaFoldDB" id="A0A7H9HMS2"/>
<keyword evidence="9" id="KW-1185">Reference proteome</keyword>
<evidence type="ECO:0000256" key="5">
    <source>
        <dbReference type="ARBA" id="ARBA00023055"/>
    </source>
</evidence>
<feature type="signal peptide" evidence="6">
    <location>
        <begin position="1"/>
        <end position="18"/>
    </location>
</feature>
<name>A0A7H9HMS2_9SACH</name>
<dbReference type="OrthoDB" id="337038at2759"/>
<dbReference type="EMBL" id="CP059267">
    <property type="protein sequence ID" value="QLQ78501.1"/>
    <property type="molecule type" value="Genomic_DNA"/>
</dbReference>
<evidence type="ECO:0000256" key="1">
    <source>
        <dbReference type="ARBA" id="ARBA00004613"/>
    </source>
</evidence>
<organism evidence="8 9">
    <name type="scientific">Torulaspora globosa</name>
    <dbReference type="NCBI Taxonomy" id="48254"/>
    <lineage>
        <taxon>Eukaryota</taxon>
        <taxon>Fungi</taxon>
        <taxon>Dikarya</taxon>
        <taxon>Ascomycota</taxon>
        <taxon>Saccharomycotina</taxon>
        <taxon>Saccharomycetes</taxon>
        <taxon>Saccharomycetales</taxon>
        <taxon>Saccharomycetaceae</taxon>
        <taxon>Torulaspora</taxon>
    </lineage>
</organism>
<evidence type="ECO:0000256" key="4">
    <source>
        <dbReference type="ARBA" id="ARBA00022729"/>
    </source>
</evidence>
<feature type="chain" id="PRO_5028975706" description="SCP domain-containing protein" evidence="6">
    <location>
        <begin position="19"/>
        <end position="261"/>
    </location>
</feature>
<evidence type="ECO:0000313" key="9">
    <source>
        <dbReference type="Proteomes" id="UP000510647"/>
    </source>
</evidence>
<feature type="domain" description="SCP" evidence="7">
    <location>
        <begin position="123"/>
        <end position="251"/>
    </location>
</feature>
<dbReference type="InterPro" id="IPR018244">
    <property type="entry name" value="Allrgn_V5/Tpx1_CS"/>
</dbReference>
<dbReference type="GO" id="GO:0005576">
    <property type="term" value="C:extracellular region"/>
    <property type="evidence" value="ECO:0007669"/>
    <property type="project" value="UniProtKB-SubCell"/>
</dbReference>
<dbReference type="GO" id="GO:0015908">
    <property type="term" value="P:fatty acid transport"/>
    <property type="evidence" value="ECO:0007669"/>
    <property type="project" value="UniProtKB-ARBA"/>
</dbReference>
<dbReference type="InterPro" id="IPR035940">
    <property type="entry name" value="CAP_sf"/>
</dbReference>
<comment type="subcellular location">
    <subcellularLocation>
        <location evidence="1">Secreted</location>
    </subcellularLocation>
</comment>
<dbReference type="InterPro" id="IPR014044">
    <property type="entry name" value="CAP_dom"/>
</dbReference>
<dbReference type="CDD" id="cd05384">
    <property type="entry name" value="CAP_PRY1-like"/>
    <property type="match status" value="1"/>
</dbReference>
<dbReference type="PRINTS" id="PR00837">
    <property type="entry name" value="V5TPXLIKE"/>
</dbReference>
<protein>
    <recommendedName>
        <fullName evidence="7">SCP domain-containing protein</fullName>
    </recommendedName>
</protein>
<keyword evidence="4 6" id="KW-0732">Signal</keyword>
<evidence type="ECO:0000256" key="3">
    <source>
        <dbReference type="ARBA" id="ARBA00022525"/>
    </source>
</evidence>
<evidence type="ECO:0000313" key="8">
    <source>
        <dbReference type="EMBL" id="QLQ78501.1"/>
    </source>
</evidence>
<keyword evidence="3" id="KW-0964">Secreted</keyword>
<evidence type="ECO:0000256" key="2">
    <source>
        <dbReference type="ARBA" id="ARBA00009923"/>
    </source>
</evidence>
<accession>A0A7H9HMS2</accession>
<dbReference type="PROSITE" id="PS01009">
    <property type="entry name" value="CRISP_1"/>
    <property type="match status" value="1"/>
</dbReference>
<evidence type="ECO:0000259" key="7">
    <source>
        <dbReference type="SMART" id="SM00198"/>
    </source>
</evidence>
<dbReference type="FunFam" id="3.40.33.10:FF:000012">
    <property type="entry name" value="Secreted protein PRY1"/>
    <property type="match status" value="1"/>
</dbReference>
<dbReference type="PANTHER" id="PTHR10334">
    <property type="entry name" value="CYSTEINE-RICH SECRETORY PROTEIN-RELATED"/>
    <property type="match status" value="1"/>
</dbReference>
<dbReference type="Proteomes" id="UP000510647">
    <property type="component" value="Chromosome 1"/>
</dbReference>